<evidence type="ECO:0000313" key="3">
    <source>
        <dbReference type="Proteomes" id="UP000464787"/>
    </source>
</evidence>
<sequence>MSEKLHATWTAAVRKHCPADLDDKALEKLLEAKDMARALEGLKSAAARPDGYLDALASALTLIEKVRGNARKHKKTLGDPAFKAFDKTLDDLHTEAEASQKKAAAAAKAEAAKAGDEEPDSPVLLTSKMLPLVRELRKGELEMSALVCTAGNQCAVLIMRRAIAPGRRKLLSDALNVSGGAKFFAGTVQWQDKALTFQFATPVASLAKKVRQAMLAQTDLRLKVKIAGPDGVGETDGENEAEEDKPAAGTAPVTPPANVAANAAATTAPDAGSQAEPEPVRPSANDEKRFRDLAAELEIPLQQALRGRHPDADKLRMIMSVAQEKAQSAATIGGAIAALGKIREMLKPQAHAEQPAANAAASPVDDPVTRGKVQDALVASGKRFEATLNAVMGPLTGAMAFPEVGGDAVASAMAEARALAARGDHAAAEARIKDAARDAVKVMERAPYARAIRLHQGNIKAAFGIAHQGKGAAFKKAWEVAVKQAAAGDYAAAAPAVLALAREVGEVREDKALIEIRDKVRGQRDTNDQAIAAGLKDPDFGIDQLRALVINEIGGPGVKSLAAQAAEAGDDAGAKSREAMKKPATAEANFKTHDWFKLKEMLHAGEIDKEDMWDCWRFRQQYVTAEIDKLRKTYPTLIAKTSGSSDLESDIDITFASTKPGDDVLAARDFNALVLQAFKKPPGRVFDVNIYPRDYNAIKESINAEYNAEAVPDRNIDQPTGEMQKLSRVDQDVATLLKQRRFLDAAAYDALMQQVIDGSPAEVKAQVQKQFEEGEDIYLLTAQEKVQKILAKLPADRRQGLPKVQEYLATLDTGGSFDLEKAKAAQRLLPLALDELEARLPNEVMLATDEMYLDKMATMREDQTRIQALQNPAGAVAAQHPGGDCETIHPGQSHEEWRAAESERLKARVKKDQFTNIIFANEAYMSQGAIEHIVAGLQAADEATKQKMLAQLTPATLMQSCNEQLADFFKDMKAVEGGIATETDETKKRRETGEAFVHASKYLVRLLDAAQLLYDKFDRFVPKVPLRLNLLTVTGFARPIELQKKVESVLLALRKSSAVPADAKGEVGFDEASQLFKVRTIGEFRKLITDFGTELNLQVRGSPQFQAELAVDEDTERRFFGVPDMPAALQQEVDAARRLVAAKLQTLPRHGELAAILGESEGEVLAARELVQAAGRAPAPHDLPEQVRQTTDRAQAVLERLRAPASRAVLELVDRMVLEAGKLSTKLQAPAAADLHEAHRQVRQKLVTDLARQIGTLKAGRDSLQQDYDRTEAELAQALADLRALA</sequence>
<gene>
    <name evidence="2" type="ORF">GT347_21820</name>
</gene>
<organism evidence="2 3">
    <name type="scientific">Xylophilus rhododendri</name>
    <dbReference type="NCBI Taxonomy" id="2697032"/>
    <lineage>
        <taxon>Bacteria</taxon>
        <taxon>Pseudomonadati</taxon>
        <taxon>Pseudomonadota</taxon>
        <taxon>Betaproteobacteria</taxon>
        <taxon>Burkholderiales</taxon>
        <taxon>Xylophilus</taxon>
    </lineage>
</organism>
<dbReference type="Proteomes" id="UP000464787">
    <property type="component" value="Chromosome"/>
</dbReference>
<reference evidence="2 3" key="1">
    <citation type="submission" date="2020-01" db="EMBL/GenBank/DDBJ databases">
        <title>Genome sequencing of strain KACC 21265.</title>
        <authorList>
            <person name="Heo J."/>
            <person name="Kim S.-J."/>
            <person name="Kim J.-S."/>
            <person name="Hong S.-B."/>
            <person name="Kwon S.-W."/>
        </authorList>
    </citation>
    <scope>NUCLEOTIDE SEQUENCE [LARGE SCALE GENOMIC DNA]</scope>
    <source>
        <strain evidence="2 3">KACC 21265</strain>
    </source>
</reference>
<dbReference type="RefSeq" id="WP_160554194.1">
    <property type="nucleotide sequence ID" value="NZ_CP047650.1"/>
</dbReference>
<evidence type="ECO:0000313" key="2">
    <source>
        <dbReference type="EMBL" id="QHJ00384.1"/>
    </source>
</evidence>
<proteinExistence type="predicted"/>
<name>A0A857JB03_9BURK</name>
<protein>
    <submittedName>
        <fullName evidence="2">Uncharacterized protein</fullName>
    </submittedName>
</protein>
<feature type="compositionally biased region" description="Low complexity" evidence="1">
    <location>
        <begin position="247"/>
        <end position="272"/>
    </location>
</feature>
<dbReference type="EMBL" id="CP047650">
    <property type="protein sequence ID" value="QHJ00384.1"/>
    <property type="molecule type" value="Genomic_DNA"/>
</dbReference>
<feature type="compositionally biased region" description="Acidic residues" evidence="1">
    <location>
        <begin position="233"/>
        <end position="243"/>
    </location>
</feature>
<evidence type="ECO:0000256" key="1">
    <source>
        <dbReference type="SAM" id="MobiDB-lite"/>
    </source>
</evidence>
<accession>A0A857JB03</accession>
<feature type="region of interest" description="Disordered" evidence="1">
    <location>
        <begin position="228"/>
        <end position="285"/>
    </location>
</feature>
<dbReference type="KEGG" id="xyk:GT347_21820"/>
<keyword evidence="3" id="KW-1185">Reference proteome</keyword>